<gene>
    <name evidence="2" type="ORF">KTQ36_01510</name>
</gene>
<evidence type="ECO:0000313" key="2">
    <source>
        <dbReference type="EMBL" id="MBW0143970.1"/>
    </source>
</evidence>
<dbReference type="PANTHER" id="PTHR20883">
    <property type="entry name" value="PHYTANOYL-COA DIOXYGENASE DOMAIN CONTAINING 1"/>
    <property type="match status" value="1"/>
</dbReference>
<comment type="cofactor">
    <cofactor evidence="1">
        <name>Fe(2+)</name>
        <dbReference type="ChEBI" id="CHEBI:29033"/>
    </cofactor>
</comment>
<keyword evidence="2" id="KW-0560">Oxidoreductase</keyword>
<reference evidence="2 3" key="1">
    <citation type="submission" date="2021-07" db="EMBL/GenBank/DDBJ databases">
        <title>The draft genome sequence of Sphingomicrobium sp. B8.</title>
        <authorList>
            <person name="Mu L."/>
        </authorList>
    </citation>
    <scope>NUCLEOTIDE SEQUENCE [LARGE SCALE GENOMIC DNA]</scope>
    <source>
        <strain evidence="2 3">B8</strain>
    </source>
</reference>
<keyword evidence="3" id="KW-1185">Reference proteome</keyword>
<protein>
    <submittedName>
        <fullName evidence="2">Phytanoyl-CoA dioxygenase family protein</fullName>
    </submittedName>
</protein>
<keyword evidence="2" id="KW-0223">Dioxygenase</keyword>
<dbReference type="Proteomes" id="UP000698028">
    <property type="component" value="Unassembled WGS sequence"/>
</dbReference>
<dbReference type="GO" id="GO:0051213">
    <property type="term" value="F:dioxygenase activity"/>
    <property type="evidence" value="ECO:0007669"/>
    <property type="project" value="UniProtKB-KW"/>
</dbReference>
<accession>A0ABS6V331</accession>
<comment type="caution">
    <text evidence="2">The sequence shown here is derived from an EMBL/GenBank/DDBJ whole genome shotgun (WGS) entry which is preliminary data.</text>
</comment>
<name>A0ABS6V331_9SPHN</name>
<proteinExistence type="predicted"/>
<evidence type="ECO:0000256" key="1">
    <source>
        <dbReference type="ARBA" id="ARBA00001954"/>
    </source>
</evidence>
<dbReference type="InterPro" id="IPR008775">
    <property type="entry name" value="Phytyl_CoA_dOase-like"/>
</dbReference>
<sequence>MTIFRSFARAAKSVLYAPAILTGASALDGAGPVASKRLNKAGLHRWRVAQAARLTASRRRHMESKVRPEWREQFARDGFVVVENAIAEGEFAALRDAILSRRWDVRDMVQGDTITRRAAIDPAMLDSLPALDRLLRADWFRWLLRYVSSFDVEPLYYLQSILKRGDGTPDPQVKPHADTFHSSMKAWLFLEDVAAGDGAFSYVRGSHRLTPERLAWHHEVATSLEERDRLTRRGSFRASAEDLRRMGLGEPEELAVKANTLVVADTFGFHARGPSGPDLTRVEIWAYSRRNPFLPWLGGDPLSVRPIAPRRVGWLWKLRDRFPKQLKQPWKPVGRKRMTDLP</sequence>
<dbReference type="PANTHER" id="PTHR20883:SF48">
    <property type="entry name" value="ECTOINE DIOXYGENASE"/>
    <property type="match status" value="1"/>
</dbReference>
<organism evidence="2 3">
    <name type="scientific">Sphingomicrobium clamense</name>
    <dbReference type="NCBI Taxonomy" id="2851013"/>
    <lineage>
        <taxon>Bacteria</taxon>
        <taxon>Pseudomonadati</taxon>
        <taxon>Pseudomonadota</taxon>
        <taxon>Alphaproteobacteria</taxon>
        <taxon>Sphingomonadales</taxon>
        <taxon>Sphingomonadaceae</taxon>
        <taxon>Sphingomicrobium</taxon>
    </lineage>
</organism>
<dbReference type="EMBL" id="JAHVAH010000001">
    <property type="protein sequence ID" value="MBW0143970.1"/>
    <property type="molecule type" value="Genomic_DNA"/>
</dbReference>
<dbReference type="Pfam" id="PF05721">
    <property type="entry name" value="PhyH"/>
    <property type="match status" value="1"/>
</dbReference>
<dbReference type="RefSeq" id="WP_218632008.1">
    <property type="nucleotide sequence ID" value="NZ_JAHVAH010000001.1"/>
</dbReference>
<evidence type="ECO:0000313" key="3">
    <source>
        <dbReference type="Proteomes" id="UP000698028"/>
    </source>
</evidence>